<reference evidence="1" key="1">
    <citation type="journal article" date="2014" name="Front. Microbiol.">
        <title>High frequency of phylogenetically diverse reductive dehalogenase-homologous genes in deep subseafloor sedimentary metagenomes.</title>
        <authorList>
            <person name="Kawai M."/>
            <person name="Futagami T."/>
            <person name="Toyoda A."/>
            <person name="Takaki Y."/>
            <person name="Nishi S."/>
            <person name="Hori S."/>
            <person name="Arai W."/>
            <person name="Tsubouchi T."/>
            <person name="Morono Y."/>
            <person name="Uchiyama I."/>
            <person name="Ito T."/>
            <person name="Fujiyama A."/>
            <person name="Inagaki F."/>
            <person name="Takami H."/>
        </authorList>
    </citation>
    <scope>NUCLEOTIDE SEQUENCE</scope>
    <source>
        <strain evidence="1">Expedition CK06-06</strain>
    </source>
</reference>
<comment type="caution">
    <text evidence="1">The sequence shown here is derived from an EMBL/GenBank/DDBJ whole genome shotgun (WGS) entry which is preliminary data.</text>
</comment>
<protein>
    <recommendedName>
        <fullName evidence="2">Next to BRCA1 central domain-containing protein</fullName>
    </recommendedName>
</protein>
<gene>
    <name evidence="1" type="ORF">S06H3_25898</name>
</gene>
<proteinExistence type="predicted"/>
<evidence type="ECO:0000313" key="1">
    <source>
        <dbReference type="EMBL" id="GAI24919.1"/>
    </source>
</evidence>
<evidence type="ECO:0008006" key="2">
    <source>
        <dbReference type="Google" id="ProtNLM"/>
    </source>
</evidence>
<name>X1P1Y1_9ZZZZ</name>
<accession>X1P1Y1</accession>
<sequence>MKQLQGDIAIVEGNNELNVQMIPITAILAGKIIGSYWRLTTEAIQHPHSDPIPYQVGYYMCFKIRNTGNIATSFRMAYYIPPPEYGAGWRYSKPITLNPGQDGLIEWVLEAGDLKGAYTATWYLFGDDTLVDSITITNYFSGK</sequence>
<dbReference type="AlphaFoldDB" id="X1P1Y1"/>
<organism evidence="1">
    <name type="scientific">marine sediment metagenome</name>
    <dbReference type="NCBI Taxonomy" id="412755"/>
    <lineage>
        <taxon>unclassified sequences</taxon>
        <taxon>metagenomes</taxon>
        <taxon>ecological metagenomes</taxon>
    </lineage>
</organism>
<dbReference type="EMBL" id="BARV01014934">
    <property type="protein sequence ID" value="GAI24919.1"/>
    <property type="molecule type" value="Genomic_DNA"/>
</dbReference>